<keyword evidence="3" id="KW-0143">Chaperone</keyword>
<dbReference type="RefSeq" id="WP_130362048.1">
    <property type="nucleotide sequence ID" value="NZ_SGXC01000004.1"/>
</dbReference>
<evidence type="ECO:0000313" key="9">
    <source>
        <dbReference type="Proteomes" id="UP000292445"/>
    </source>
</evidence>
<keyword evidence="2" id="KW-0378">Hydrolase</keyword>
<name>A0A4V2F2B8_9BURK</name>
<evidence type="ECO:0000256" key="2">
    <source>
        <dbReference type="ARBA" id="ARBA00022801"/>
    </source>
</evidence>
<evidence type="ECO:0000256" key="1">
    <source>
        <dbReference type="ARBA" id="ARBA00022741"/>
    </source>
</evidence>
<dbReference type="SUPFAM" id="SSF90002">
    <property type="entry name" value="Hypothetical protein YjiA, C-terminal domain"/>
    <property type="match status" value="1"/>
</dbReference>
<dbReference type="InterPro" id="IPR036627">
    <property type="entry name" value="CobW-likC_sf"/>
</dbReference>
<dbReference type="AlphaFoldDB" id="A0A4V2F2B8"/>
<dbReference type="InterPro" id="IPR051316">
    <property type="entry name" value="Zinc-reg_GTPase_activator"/>
</dbReference>
<gene>
    <name evidence="8" type="ORF">EV675_5705</name>
</gene>
<dbReference type="CDD" id="cd03112">
    <property type="entry name" value="CobW-like"/>
    <property type="match status" value="1"/>
</dbReference>
<sequence length="352" mass="38137">MSTTAIAPALRTPVSLLTGFLGSGKTTLLGRLIRHPGMADTAVIINEFGEIGLDHHLVEAVSGEAVLLASGCVCCTIRDDLAATLRELHDKRERGEIPAFRRVVIETTGLADPAPIIHSLLKHADVRRLYALDSVISTIDAVNGEAQLDRQPESVKQAAVADRLVLTKTDLADEARTGALLRRLAQLNPEADVVRADRGEVDPARLFEVGALPRHRAAGSCDEPEPGGYLADAVRHVCGPDCGHAGRPGRHDAGIRTHAFRFDQPLDWERVSAWLGGLAYFHGDALLRMKGLLNLRNESAPVAVHAVQHLFHDPVTLARWPDEDRDSRLVFITKGLDREVIADALALAMAED</sequence>
<keyword evidence="1" id="KW-0547">Nucleotide-binding</keyword>
<organism evidence="8 9">
    <name type="scientific">Pigmentiphaga kullae</name>
    <dbReference type="NCBI Taxonomy" id="151784"/>
    <lineage>
        <taxon>Bacteria</taxon>
        <taxon>Pseudomonadati</taxon>
        <taxon>Pseudomonadota</taxon>
        <taxon>Betaproteobacteria</taxon>
        <taxon>Burkholderiales</taxon>
        <taxon>Alcaligenaceae</taxon>
        <taxon>Pigmentiphaga</taxon>
    </lineage>
</organism>
<dbReference type="OrthoDB" id="9808822at2"/>
<dbReference type="PANTHER" id="PTHR13748">
    <property type="entry name" value="COBW-RELATED"/>
    <property type="match status" value="1"/>
</dbReference>
<comment type="caution">
    <text evidence="8">The sequence shown here is derived from an EMBL/GenBank/DDBJ whole genome shotgun (WGS) entry which is preliminary data.</text>
</comment>
<dbReference type="EMBL" id="SGXC01000004">
    <property type="protein sequence ID" value="RZS76982.1"/>
    <property type="molecule type" value="Genomic_DNA"/>
</dbReference>
<dbReference type="InterPro" id="IPR003495">
    <property type="entry name" value="CobW/HypB/UreG_nucleotide-bd"/>
</dbReference>
<feature type="domain" description="CobW C-terminal" evidence="7">
    <location>
        <begin position="255"/>
        <end position="349"/>
    </location>
</feature>
<comment type="function">
    <text evidence="5">Zinc chaperone that directly transfers zinc cofactor to target proteins, thereby activating them. Zinc is transferred from the CXCC motif in the GTPase domain to the zinc binding site in target proteins in a process requiring GTP hydrolysis.</text>
</comment>
<dbReference type="GO" id="GO:0016787">
    <property type="term" value="F:hydrolase activity"/>
    <property type="evidence" value="ECO:0007669"/>
    <property type="project" value="UniProtKB-KW"/>
</dbReference>
<dbReference type="Proteomes" id="UP000292445">
    <property type="component" value="Unassembled WGS sequence"/>
</dbReference>
<dbReference type="Gene3D" id="3.40.50.300">
    <property type="entry name" value="P-loop containing nucleotide triphosphate hydrolases"/>
    <property type="match status" value="1"/>
</dbReference>
<evidence type="ECO:0000256" key="5">
    <source>
        <dbReference type="ARBA" id="ARBA00045658"/>
    </source>
</evidence>
<dbReference type="SMART" id="SM00833">
    <property type="entry name" value="CobW_C"/>
    <property type="match status" value="1"/>
</dbReference>
<dbReference type="InterPro" id="IPR011629">
    <property type="entry name" value="CobW-like_C"/>
</dbReference>
<protein>
    <submittedName>
        <fullName evidence="8">G3E family GTPase</fullName>
    </submittedName>
</protein>
<evidence type="ECO:0000259" key="7">
    <source>
        <dbReference type="SMART" id="SM00833"/>
    </source>
</evidence>
<comment type="similarity">
    <text evidence="4">Belongs to the SIMIBI class G3E GTPase family. ZNG1 subfamily.</text>
</comment>
<proteinExistence type="inferred from homology"/>
<evidence type="ECO:0000313" key="8">
    <source>
        <dbReference type="EMBL" id="RZS76982.1"/>
    </source>
</evidence>
<evidence type="ECO:0000256" key="4">
    <source>
        <dbReference type="ARBA" id="ARBA00034320"/>
    </source>
</evidence>
<dbReference type="Pfam" id="PF02492">
    <property type="entry name" value="cobW"/>
    <property type="match status" value="1"/>
</dbReference>
<accession>A0A4V2F2B8</accession>
<reference evidence="8 9" key="1">
    <citation type="submission" date="2019-02" db="EMBL/GenBank/DDBJ databases">
        <title>Genomic Encyclopedia of Type Strains, Phase IV (KMG-IV): sequencing the most valuable type-strain genomes for metagenomic binning, comparative biology and taxonomic classification.</title>
        <authorList>
            <person name="Goeker M."/>
        </authorList>
    </citation>
    <scope>NUCLEOTIDE SEQUENCE [LARGE SCALE GENOMIC DNA]</scope>
    <source>
        <strain evidence="8 9">K24</strain>
    </source>
</reference>
<dbReference type="GO" id="GO:0000166">
    <property type="term" value="F:nucleotide binding"/>
    <property type="evidence" value="ECO:0007669"/>
    <property type="project" value="UniProtKB-KW"/>
</dbReference>
<dbReference type="PANTHER" id="PTHR13748:SF62">
    <property type="entry name" value="COBW DOMAIN-CONTAINING PROTEIN"/>
    <property type="match status" value="1"/>
</dbReference>
<dbReference type="GO" id="GO:0005737">
    <property type="term" value="C:cytoplasm"/>
    <property type="evidence" value="ECO:0007669"/>
    <property type="project" value="TreeGrafter"/>
</dbReference>
<comment type="catalytic activity">
    <reaction evidence="6">
        <text>GTP + H2O = GDP + phosphate + H(+)</text>
        <dbReference type="Rhea" id="RHEA:19669"/>
        <dbReference type="ChEBI" id="CHEBI:15377"/>
        <dbReference type="ChEBI" id="CHEBI:15378"/>
        <dbReference type="ChEBI" id="CHEBI:37565"/>
        <dbReference type="ChEBI" id="CHEBI:43474"/>
        <dbReference type="ChEBI" id="CHEBI:58189"/>
    </reaction>
    <physiologicalReaction direction="left-to-right" evidence="6">
        <dbReference type="Rhea" id="RHEA:19670"/>
    </physiologicalReaction>
</comment>
<dbReference type="Gene3D" id="3.30.1220.10">
    <property type="entry name" value="CobW-like, C-terminal domain"/>
    <property type="match status" value="1"/>
</dbReference>
<evidence type="ECO:0000256" key="3">
    <source>
        <dbReference type="ARBA" id="ARBA00023186"/>
    </source>
</evidence>
<evidence type="ECO:0000256" key="6">
    <source>
        <dbReference type="ARBA" id="ARBA00049117"/>
    </source>
</evidence>
<dbReference type="Pfam" id="PF07683">
    <property type="entry name" value="CobW_C"/>
    <property type="match status" value="1"/>
</dbReference>
<dbReference type="InterPro" id="IPR027417">
    <property type="entry name" value="P-loop_NTPase"/>
</dbReference>
<dbReference type="SUPFAM" id="SSF52540">
    <property type="entry name" value="P-loop containing nucleoside triphosphate hydrolases"/>
    <property type="match status" value="1"/>
</dbReference>
<keyword evidence="9" id="KW-1185">Reference proteome</keyword>